<organism evidence="2">
    <name type="scientific">viral metagenome</name>
    <dbReference type="NCBI Taxonomy" id="1070528"/>
    <lineage>
        <taxon>unclassified sequences</taxon>
        <taxon>metagenomes</taxon>
        <taxon>organismal metagenomes</taxon>
    </lineage>
</organism>
<proteinExistence type="predicted"/>
<accession>A0A6M3KRA7</accession>
<dbReference type="EMBL" id="MT142522">
    <property type="protein sequence ID" value="QJA84004.1"/>
    <property type="molecule type" value="Genomic_DNA"/>
</dbReference>
<name>A0A6M3KRA7_9ZZZZ</name>
<sequence length="568" mass="63668">MADYNLRLWTSVLNDDQAFVADLTRAAADWKRSIRDIGGYWMGSFSITGDAVALYDFFDNWLGYHLQEKVGSQISWEGMVYEMELSAGSFRRRRSLDDLYNAGNATYTTFDYVTEMLTGGDFETVTANDFDGWHEGAGVADETVNVNSGSHACKITSDGELEIVDNYSTHKNTWIRQNINTTAGTMYKLIVYGDGRYRIAIRNPSNPTGWILPPTTRGAGALEYKQWAFEFPGPIGGETLIYLYPGLVAGDAGYFDDASVLERGEVVYELGWYVIDGTGDMVAEGTLNPKPSLDRYGRREEWLSLDNYPQEASLAHLDKFLSEHNWPVMQAVAADQSQTATLTVTALGYVHTMNWMFVQEGDGEETNLNNWLSSIIGTDYGLSPAHGGTVEAAGDCQFVKRSTPWSSNATQVLRSSSIRQRAWDQIVELLEFGIPDSATDTPDYMPARCWVGPGRNAYYQKIDRTPRYFMRNGKLYNPAAGDVTVSPWLVQPGVWRDMDFPIRRKLARAFLAQANDSWIKEVEVDAQGRILPKPALFSETDLSAKMLDYYPKEIESPMPGGESWKYSP</sequence>
<evidence type="ECO:0000313" key="2">
    <source>
        <dbReference type="EMBL" id="QJA84004.1"/>
    </source>
</evidence>
<reference evidence="2" key="1">
    <citation type="submission" date="2020-03" db="EMBL/GenBank/DDBJ databases">
        <title>The deep terrestrial virosphere.</title>
        <authorList>
            <person name="Holmfeldt K."/>
            <person name="Nilsson E."/>
            <person name="Simone D."/>
            <person name="Lopez-Fernandez M."/>
            <person name="Wu X."/>
            <person name="de Brujin I."/>
            <person name="Lundin D."/>
            <person name="Andersson A."/>
            <person name="Bertilsson S."/>
            <person name="Dopson M."/>
        </authorList>
    </citation>
    <scope>NUCLEOTIDE SEQUENCE</scope>
    <source>
        <strain evidence="2">MM415A00233</strain>
        <strain evidence="1">MM415B01817</strain>
    </source>
</reference>
<dbReference type="Gene3D" id="2.60.120.260">
    <property type="entry name" value="Galactose-binding domain-like"/>
    <property type="match status" value="1"/>
</dbReference>
<dbReference type="AlphaFoldDB" id="A0A6M3KRA7"/>
<dbReference type="EMBL" id="MT141230">
    <property type="protein sequence ID" value="QJA56629.1"/>
    <property type="molecule type" value="Genomic_DNA"/>
</dbReference>
<gene>
    <name evidence="2" type="ORF">MM415A00233_0006</name>
    <name evidence="1" type="ORF">MM415B01817_0012</name>
</gene>
<evidence type="ECO:0000313" key="1">
    <source>
        <dbReference type="EMBL" id="QJA56629.1"/>
    </source>
</evidence>
<protein>
    <submittedName>
        <fullName evidence="2">Uncharacterized protein</fullName>
    </submittedName>
</protein>